<dbReference type="Gene3D" id="2.20.25.110">
    <property type="entry name" value="S-adenosyl-L-methionine-dependent methyltransferases"/>
    <property type="match status" value="1"/>
</dbReference>
<dbReference type="STRING" id="1817893.AUJ66_02520"/>
<organism evidence="1 2">
    <name type="scientific">Candidatus Desantisbacteria bacterium CG1_02_38_46</name>
    <dbReference type="NCBI Taxonomy" id="1817893"/>
    <lineage>
        <taxon>Bacteria</taxon>
        <taxon>Candidatus Desantisiibacteriota</taxon>
    </lineage>
</organism>
<protein>
    <submittedName>
        <fullName evidence="1">Uncharacterized protein</fullName>
    </submittedName>
</protein>
<evidence type="ECO:0000313" key="1">
    <source>
        <dbReference type="EMBL" id="OIN97672.1"/>
    </source>
</evidence>
<dbReference type="EMBL" id="MNUO01000039">
    <property type="protein sequence ID" value="OIN97672.1"/>
    <property type="molecule type" value="Genomic_DNA"/>
</dbReference>
<dbReference type="Proteomes" id="UP000182278">
    <property type="component" value="Unassembled WGS sequence"/>
</dbReference>
<name>A0A1J4SEF7_9BACT</name>
<dbReference type="SUPFAM" id="SSF53335">
    <property type="entry name" value="S-adenosyl-L-methionine-dependent methyltransferases"/>
    <property type="match status" value="1"/>
</dbReference>
<dbReference type="Gene3D" id="3.40.50.150">
    <property type="entry name" value="Vaccinia Virus protein VP39"/>
    <property type="match status" value="1"/>
</dbReference>
<proteinExistence type="predicted"/>
<reference evidence="1 2" key="1">
    <citation type="journal article" date="2016" name="Environ. Microbiol.">
        <title>Genomic resolution of a cold subsurface aquifer community provides metabolic insights for novel microbes adapted to high CO concentrations.</title>
        <authorList>
            <person name="Probst A.J."/>
            <person name="Castelle C.J."/>
            <person name="Singh A."/>
            <person name="Brown C.T."/>
            <person name="Anantharaman K."/>
            <person name="Sharon I."/>
            <person name="Hug L.A."/>
            <person name="Burstein D."/>
            <person name="Emerson J.B."/>
            <person name="Thomas B.C."/>
            <person name="Banfield J.F."/>
        </authorList>
    </citation>
    <scope>NUCLEOTIDE SEQUENCE [LARGE SCALE GENOMIC DNA]</scope>
    <source>
        <strain evidence="1">CG1_02_38_46</strain>
    </source>
</reference>
<dbReference type="InterPro" id="IPR029063">
    <property type="entry name" value="SAM-dependent_MTases_sf"/>
</dbReference>
<accession>A0A1J4SEF7</accession>
<comment type="caution">
    <text evidence="1">The sequence shown here is derived from an EMBL/GenBank/DDBJ whole genome shotgun (WGS) entry which is preliminary data.</text>
</comment>
<evidence type="ECO:0000313" key="2">
    <source>
        <dbReference type="Proteomes" id="UP000182278"/>
    </source>
</evidence>
<sequence length="105" mass="12374">MNTEYAIREVWGTRVFRRNEGRIKSVWKSKYDPQTHIGVLRLTWTTRENGIKKNHCEIHRETFYANDDIKNLLKKAGFKDAVIYAHGTFQQPIEVTPRIMVVALK</sequence>
<dbReference type="AlphaFoldDB" id="A0A1J4SEF7"/>
<gene>
    <name evidence="1" type="ORF">AUJ66_02520</name>
</gene>